<dbReference type="AlphaFoldDB" id="A0A6N7XI31"/>
<dbReference type="PROSITE" id="PS01149">
    <property type="entry name" value="PSI_RSU"/>
    <property type="match status" value="1"/>
</dbReference>
<comment type="similarity">
    <text evidence="1 5">Belongs to the pseudouridine synthase RsuA family.</text>
</comment>
<dbReference type="InterPro" id="IPR000748">
    <property type="entry name" value="PsdUridine_synth_RsuA/RluB/E/F"/>
</dbReference>
<feature type="domain" description="RNA-binding S4" evidence="6">
    <location>
        <begin position="1"/>
        <end position="61"/>
    </location>
</feature>
<dbReference type="Gene3D" id="3.10.290.10">
    <property type="entry name" value="RNA-binding S4 domain"/>
    <property type="match status" value="1"/>
</dbReference>
<evidence type="ECO:0000256" key="2">
    <source>
        <dbReference type="ARBA" id="ARBA00022884"/>
    </source>
</evidence>
<dbReference type="SUPFAM" id="SSF55174">
    <property type="entry name" value="Alpha-L RNA-binding motif"/>
    <property type="match status" value="1"/>
</dbReference>
<dbReference type="RefSeq" id="WP_154538680.1">
    <property type="nucleotide sequence ID" value="NZ_JAXDWS010000016.1"/>
</dbReference>
<dbReference type="EMBL" id="VUNE01000005">
    <property type="protein sequence ID" value="MST63037.1"/>
    <property type="molecule type" value="Genomic_DNA"/>
</dbReference>
<reference evidence="7 8" key="1">
    <citation type="submission" date="2019-08" db="EMBL/GenBank/DDBJ databases">
        <title>In-depth cultivation of the pig gut microbiome towards novel bacterial diversity and tailored functional studies.</title>
        <authorList>
            <person name="Wylensek D."/>
            <person name="Hitch T.C.A."/>
            <person name="Clavel T."/>
        </authorList>
    </citation>
    <scope>NUCLEOTIDE SEQUENCE [LARGE SCALE GENOMIC DNA]</scope>
    <source>
        <strain evidence="7 8">WCA-SAB-591-4A-A</strain>
    </source>
</reference>
<dbReference type="Pfam" id="PF00849">
    <property type="entry name" value="PseudoU_synth_2"/>
    <property type="match status" value="1"/>
</dbReference>
<dbReference type="CDD" id="cd02870">
    <property type="entry name" value="PseudoU_synth_RsuA_like"/>
    <property type="match status" value="1"/>
</dbReference>
<dbReference type="GO" id="GO:0005829">
    <property type="term" value="C:cytosol"/>
    <property type="evidence" value="ECO:0007669"/>
    <property type="project" value="UniProtKB-ARBA"/>
</dbReference>
<evidence type="ECO:0000256" key="3">
    <source>
        <dbReference type="ARBA" id="ARBA00023235"/>
    </source>
</evidence>
<dbReference type="PANTHER" id="PTHR47683">
    <property type="entry name" value="PSEUDOURIDINE SYNTHASE FAMILY PROTEIN-RELATED"/>
    <property type="match status" value="1"/>
</dbReference>
<evidence type="ECO:0000259" key="6">
    <source>
        <dbReference type="SMART" id="SM00363"/>
    </source>
</evidence>
<evidence type="ECO:0000256" key="1">
    <source>
        <dbReference type="ARBA" id="ARBA00008348"/>
    </source>
</evidence>
<dbReference type="InterPro" id="IPR050343">
    <property type="entry name" value="RsuA_PseudoU_synthase"/>
</dbReference>
<evidence type="ECO:0000313" key="7">
    <source>
        <dbReference type="EMBL" id="MST63037.1"/>
    </source>
</evidence>
<dbReference type="InterPro" id="IPR020094">
    <property type="entry name" value="TruA/RsuA/RluB/E/F_N"/>
</dbReference>
<dbReference type="NCBIfam" id="TIGR00093">
    <property type="entry name" value="pseudouridine synthase"/>
    <property type="match status" value="1"/>
</dbReference>
<dbReference type="Gene3D" id="3.30.70.580">
    <property type="entry name" value="Pseudouridine synthase I, catalytic domain, N-terminal subdomain"/>
    <property type="match status" value="1"/>
</dbReference>
<dbReference type="InterPro" id="IPR006145">
    <property type="entry name" value="PsdUridine_synth_RsuA/RluA"/>
</dbReference>
<dbReference type="Gene3D" id="3.30.70.1560">
    <property type="entry name" value="Alpha-L RNA-binding motif"/>
    <property type="match status" value="1"/>
</dbReference>
<evidence type="ECO:0000256" key="4">
    <source>
        <dbReference type="PROSITE-ProRule" id="PRU00182"/>
    </source>
</evidence>
<evidence type="ECO:0000313" key="8">
    <source>
        <dbReference type="Proteomes" id="UP000440713"/>
    </source>
</evidence>
<dbReference type="SMART" id="SM00363">
    <property type="entry name" value="S4"/>
    <property type="match status" value="1"/>
</dbReference>
<sequence length="240" mass="27469">MRVNKFLSTSGVASRRKSEELISQGRVKINGEVVANLGTMVDIDNDIVEVDGKKIEIKEIQKVYILLNKPAGYITTAKEQFGRKSVMDLVSDIKERVYPVGRLDYETSGLLLLTNDGDLTYALTHPKHEFEKIYIASVRGKLLEKGINDFKNGLEIENYTTSKAKLKVLKYDSDKNYSVCKVGIHEGHNRQIRKMFDKIGNPVMNLKRVQLGKIRLDDLEIGKYRHLEVSEIEYLKKFCR</sequence>
<protein>
    <recommendedName>
        <fullName evidence="5">Pseudouridine synthase</fullName>
        <ecNumber evidence="5">5.4.99.-</ecNumber>
    </recommendedName>
</protein>
<accession>A0A6N7XI31</accession>
<dbReference type="GO" id="GO:0000455">
    <property type="term" value="P:enzyme-directed rRNA pseudouridine synthesis"/>
    <property type="evidence" value="ECO:0007669"/>
    <property type="project" value="UniProtKB-ARBA"/>
</dbReference>
<gene>
    <name evidence="7" type="ORF">FYJ71_08815</name>
</gene>
<dbReference type="InterPro" id="IPR020103">
    <property type="entry name" value="PsdUridine_synth_cat_dom_sf"/>
</dbReference>
<dbReference type="Pfam" id="PF01479">
    <property type="entry name" value="S4"/>
    <property type="match status" value="1"/>
</dbReference>
<dbReference type="PANTHER" id="PTHR47683:SF2">
    <property type="entry name" value="RNA-BINDING S4 DOMAIN-CONTAINING PROTEIN"/>
    <property type="match status" value="1"/>
</dbReference>
<keyword evidence="3 5" id="KW-0413">Isomerase</keyword>
<dbReference type="InterPro" id="IPR036986">
    <property type="entry name" value="S4_RNA-bd_sf"/>
</dbReference>
<dbReference type="EC" id="5.4.99.-" evidence="5"/>
<dbReference type="PROSITE" id="PS50889">
    <property type="entry name" value="S4"/>
    <property type="match status" value="1"/>
</dbReference>
<evidence type="ECO:0000256" key="5">
    <source>
        <dbReference type="RuleBase" id="RU003887"/>
    </source>
</evidence>
<dbReference type="FunFam" id="3.30.70.1560:FF:000001">
    <property type="entry name" value="Pseudouridine synthase"/>
    <property type="match status" value="1"/>
</dbReference>
<keyword evidence="8" id="KW-1185">Reference proteome</keyword>
<comment type="caution">
    <text evidence="7">The sequence shown here is derived from an EMBL/GenBank/DDBJ whole genome shotgun (WGS) entry which is preliminary data.</text>
</comment>
<dbReference type="FunFam" id="3.10.290.10:FF:000003">
    <property type="entry name" value="Pseudouridine synthase"/>
    <property type="match status" value="1"/>
</dbReference>
<dbReference type="CDD" id="cd00165">
    <property type="entry name" value="S4"/>
    <property type="match status" value="1"/>
</dbReference>
<dbReference type="Proteomes" id="UP000440713">
    <property type="component" value="Unassembled WGS sequence"/>
</dbReference>
<dbReference type="InterPro" id="IPR018496">
    <property type="entry name" value="PsdUridine_synth_RsuA/RluB_CS"/>
</dbReference>
<dbReference type="GO" id="GO:0120159">
    <property type="term" value="F:rRNA pseudouridine synthase activity"/>
    <property type="evidence" value="ECO:0007669"/>
    <property type="project" value="UniProtKB-ARBA"/>
</dbReference>
<dbReference type="SUPFAM" id="SSF55120">
    <property type="entry name" value="Pseudouridine synthase"/>
    <property type="match status" value="1"/>
</dbReference>
<dbReference type="InterPro" id="IPR002942">
    <property type="entry name" value="S4_RNA-bd"/>
</dbReference>
<proteinExistence type="inferred from homology"/>
<organism evidence="7 8">
    <name type="scientific">Peptostreptococcus porci</name>
    <dbReference type="NCBI Taxonomy" id="2652282"/>
    <lineage>
        <taxon>Bacteria</taxon>
        <taxon>Bacillati</taxon>
        <taxon>Bacillota</taxon>
        <taxon>Clostridia</taxon>
        <taxon>Peptostreptococcales</taxon>
        <taxon>Peptostreptococcaceae</taxon>
        <taxon>Peptostreptococcus</taxon>
    </lineage>
</organism>
<name>A0A6N7XI31_9FIRM</name>
<dbReference type="GO" id="GO:0003723">
    <property type="term" value="F:RNA binding"/>
    <property type="evidence" value="ECO:0007669"/>
    <property type="project" value="UniProtKB-KW"/>
</dbReference>
<dbReference type="InterPro" id="IPR042092">
    <property type="entry name" value="PsdUridine_s_RsuA/RluB/E/F_cat"/>
</dbReference>
<keyword evidence="2 4" id="KW-0694">RNA-binding</keyword>